<feature type="compositionally biased region" description="Low complexity" evidence="1">
    <location>
        <begin position="40"/>
        <end position="51"/>
    </location>
</feature>
<evidence type="ECO:0000313" key="2">
    <source>
        <dbReference type="EMBL" id="CAF1454937.1"/>
    </source>
</evidence>
<feature type="compositionally biased region" description="Polar residues" evidence="1">
    <location>
        <begin position="82"/>
        <end position="91"/>
    </location>
</feature>
<comment type="caution">
    <text evidence="3">The sequence shown here is derived from an EMBL/GenBank/DDBJ whole genome shotgun (WGS) entry which is preliminary data.</text>
</comment>
<feature type="compositionally biased region" description="Low complexity" evidence="1">
    <location>
        <begin position="61"/>
        <end position="81"/>
    </location>
</feature>
<dbReference type="AlphaFoldDB" id="A0A8S2SSS2"/>
<feature type="region of interest" description="Disordered" evidence="1">
    <location>
        <begin position="33"/>
        <end position="52"/>
    </location>
</feature>
<dbReference type="Proteomes" id="UP000682733">
    <property type="component" value="Unassembled WGS sequence"/>
</dbReference>
<gene>
    <name evidence="2" type="ORF">OVA965_LOCUS34990</name>
    <name evidence="3" type="ORF">TMI583_LOCUS35943</name>
</gene>
<sequence>MDYDGGRTNPSSSSTIPSLFPFNMLNFPPTNNNPLINRYPSNNQSSSTPPNLADLLFTLNGNSNLSSQQQQSDDNNLSINSGDMNNFTSGLSEEDDSWVDIENWMADENKIKQEQQ</sequence>
<organism evidence="3 4">
    <name type="scientific">Didymodactylos carnosus</name>
    <dbReference type="NCBI Taxonomy" id="1234261"/>
    <lineage>
        <taxon>Eukaryota</taxon>
        <taxon>Metazoa</taxon>
        <taxon>Spiralia</taxon>
        <taxon>Gnathifera</taxon>
        <taxon>Rotifera</taxon>
        <taxon>Eurotatoria</taxon>
        <taxon>Bdelloidea</taxon>
        <taxon>Philodinida</taxon>
        <taxon>Philodinidae</taxon>
        <taxon>Didymodactylos</taxon>
    </lineage>
</organism>
<accession>A0A8S2SSS2</accession>
<reference evidence="3" key="1">
    <citation type="submission" date="2021-02" db="EMBL/GenBank/DDBJ databases">
        <authorList>
            <person name="Nowell W R."/>
        </authorList>
    </citation>
    <scope>NUCLEOTIDE SEQUENCE</scope>
</reference>
<dbReference type="EMBL" id="CAJNOK010029995">
    <property type="protein sequence ID" value="CAF1454937.1"/>
    <property type="molecule type" value="Genomic_DNA"/>
</dbReference>
<proteinExistence type="predicted"/>
<feature type="non-terminal residue" evidence="3">
    <location>
        <position position="1"/>
    </location>
</feature>
<evidence type="ECO:0000313" key="3">
    <source>
        <dbReference type="EMBL" id="CAF4249034.1"/>
    </source>
</evidence>
<evidence type="ECO:0000256" key="1">
    <source>
        <dbReference type="SAM" id="MobiDB-lite"/>
    </source>
</evidence>
<name>A0A8S2SSS2_9BILA</name>
<protein>
    <submittedName>
        <fullName evidence="3">Uncharacterized protein</fullName>
    </submittedName>
</protein>
<evidence type="ECO:0000313" key="4">
    <source>
        <dbReference type="Proteomes" id="UP000682733"/>
    </source>
</evidence>
<dbReference type="Proteomes" id="UP000677228">
    <property type="component" value="Unassembled WGS sequence"/>
</dbReference>
<feature type="region of interest" description="Disordered" evidence="1">
    <location>
        <begin position="61"/>
        <end position="92"/>
    </location>
</feature>
<dbReference type="EMBL" id="CAJOBA010051847">
    <property type="protein sequence ID" value="CAF4249034.1"/>
    <property type="molecule type" value="Genomic_DNA"/>
</dbReference>